<proteinExistence type="inferred from homology"/>
<gene>
    <name evidence="9" type="ORF">N0F65_005517</name>
</gene>
<evidence type="ECO:0000256" key="4">
    <source>
        <dbReference type="ARBA" id="ARBA00022786"/>
    </source>
</evidence>
<dbReference type="InterPro" id="IPR000594">
    <property type="entry name" value="ThiF_NAD_FAD-bd"/>
</dbReference>
<evidence type="ECO:0000256" key="1">
    <source>
        <dbReference type="ARBA" id="ARBA00004123"/>
    </source>
</evidence>
<dbReference type="PANTHER" id="PTHR10953:SF162">
    <property type="entry name" value="SUMO-ACTIVATING ENZYME SUBUNIT 1"/>
    <property type="match status" value="1"/>
</dbReference>
<feature type="domain" description="Ubiquitin-activating enzyme E1 four-helix bundle" evidence="8">
    <location>
        <begin position="252"/>
        <end position="321"/>
    </location>
</feature>
<dbReference type="InterPro" id="IPR000011">
    <property type="entry name" value="UBQ/SUMO-activ_enz_E1-like"/>
</dbReference>
<dbReference type="InterPro" id="IPR032420">
    <property type="entry name" value="E1_4HB"/>
</dbReference>
<evidence type="ECO:0000256" key="6">
    <source>
        <dbReference type="ARBA" id="ARBA00044354"/>
    </source>
</evidence>
<dbReference type="Pfam" id="PF00899">
    <property type="entry name" value="ThiF"/>
    <property type="match status" value="1"/>
</dbReference>
<keyword evidence="4" id="KW-0833">Ubl conjugation pathway</keyword>
<organism evidence="9 10">
    <name type="scientific">Lagenidium giganteum</name>
    <dbReference type="NCBI Taxonomy" id="4803"/>
    <lineage>
        <taxon>Eukaryota</taxon>
        <taxon>Sar</taxon>
        <taxon>Stramenopiles</taxon>
        <taxon>Oomycota</taxon>
        <taxon>Peronosporomycetes</taxon>
        <taxon>Pythiales</taxon>
        <taxon>Pythiaceae</taxon>
    </lineage>
</organism>
<dbReference type="InterPro" id="IPR042302">
    <property type="entry name" value="E1_FCCH_sf"/>
</dbReference>
<dbReference type="Pfam" id="PF16191">
    <property type="entry name" value="E1_4HB"/>
    <property type="match status" value="1"/>
</dbReference>
<evidence type="ECO:0000259" key="8">
    <source>
        <dbReference type="Pfam" id="PF16191"/>
    </source>
</evidence>
<reference evidence="9" key="1">
    <citation type="submission" date="2022-11" db="EMBL/GenBank/DDBJ databases">
        <authorList>
            <person name="Morgan W.R."/>
            <person name="Tartar A."/>
        </authorList>
    </citation>
    <scope>NUCLEOTIDE SEQUENCE</scope>
    <source>
        <strain evidence="9">ARSEF 373</strain>
    </source>
</reference>
<dbReference type="GO" id="GO:0016925">
    <property type="term" value="P:protein sumoylation"/>
    <property type="evidence" value="ECO:0007669"/>
    <property type="project" value="TreeGrafter"/>
</dbReference>
<evidence type="ECO:0000313" key="10">
    <source>
        <dbReference type="Proteomes" id="UP001146120"/>
    </source>
</evidence>
<feature type="non-terminal residue" evidence="9">
    <location>
        <position position="954"/>
    </location>
</feature>
<protein>
    <recommendedName>
        <fullName evidence="6">Ubiquitin-like 1-activating enzyme E1A</fullName>
    </recommendedName>
</protein>
<dbReference type="Gene3D" id="2.40.30.180">
    <property type="entry name" value="Ubiquitin-activating enzyme E1, FCCH domain"/>
    <property type="match status" value="1"/>
</dbReference>
<comment type="similarity">
    <text evidence="3">Belongs to the ubiquitin-activating E1 family.</text>
</comment>
<comment type="subcellular location">
    <subcellularLocation>
        <location evidence="1">Nucleus</location>
    </subcellularLocation>
</comment>
<sequence>MCLMEQIAVMDVLLVGLRGVGVEIAKCLALSGIHRLTLLDDDFVRREDYGVNFLLQEGDLGKHKAKQVAARLNALGPFADVRTIPGALTLDLLLNYHLVVFSSYNYSWEELIAYNEFCRAQTPPIGFVLAESRGVVGYVFTDFGPLFISDDAEQVEEVTILAKRTQPTSANSCKIILQEQLGICLLESGDRVMLRCTSKSSINTECIIKSVVSPTHIEVTVLAADITESNLLDEWHESVQMADRLSKQSQRRTISHKSLRENTVHPGLIQLPTMSDFEPNRPETLHAAMQGIYSFRRQYGFLPENGNAIHQEQVIQLAHNIVVKRNILFQDQGRENETEWQVDDITLEKLTRCPSTEFHAVSALVGGFASIQSMKYCGKMGEIVHPESQFLYFDGSDIFQALRNCNKSGASSTSFGIEAFCGSSVACALFCSICWNGFLQYGASEGAQAFAINFDHHDAVLNPTPEWVGKASRYHINLREEESTYTVSDSCSQVLLSTKYLGNQKAVAVRELKQTMYMNPDIDVSTLRTPGAELQVTRIRMSALTKMFQEAIEFDRICRIHEKPFLFLHHGNDIELNSFVPNVTNTFAETFIPHQKLQSNGIYPFDHLPPRPTAPKLSVSITEQMVQDGVVLFDAIFKTALGETKSLIKNLGGSGFADDNVWRAWFMVRRSRITTYDECVQEAWKLMEALEEVSSTPLRGTIFTSVDISNADHLQILAATSCIVAKTANIAIPEEVELRREAITRAQTNLHEFSLFQHPRNSSSILAGFRAADPAKLLRALENVHCIDFDEQPLHYQWLQAYANIRLEALGAPRIDDLAAVRRLRRSRGEYLPIATILGALGLMQILKIVQHPIEPPQLPASNKGGELWVSEYLPLQPVSATSLALEATRGTALRVTPEGFTRWTKVILPRAKELQTIQAMISYVEAKFNVKIHAILHDGREIVDARSKSILSK</sequence>
<dbReference type="InterPro" id="IPR035985">
    <property type="entry name" value="Ubiquitin-activating_enz"/>
</dbReference>
<dbReference type="Gene3D" id="3.40.50.12550">
    <property type="entry name" value="Ubiquitin-activating enzyme E1, inactive adenylation domain, subdomain 2"/>
    <property type="match status" value="1"/>
</dbReference>
<dbReference type="PANTHER" id="PTHR10953">
    <property type="entry name" value="UBIQUITIN-ACTIVATING ENZYME E1"/>
    <property type="match status" value="1"/>
</dbReference>
<dbReference type="PRINTS" id="PR01849">
    <property type="entry name" value="UBIQUITINACT"/>
</dbReference>
<evidence type="ECO:0000256" key="2">
    <source>
        <dbReference type="ARBA" id="ARBA00004718"/>
    </source>
</evidence>
<dbReference type="SUPFAM" id="SSF69572">
    <property type="entry name" value="Activating enzymes of the ubiquitin-like proteins"/>
    <property type="match status" value="2"/>
</dbReference>
<evidence type="ECO:0000256" key="5">
    <source>
        <dbReference type="ARBA" id="ARBA00023242"/>
    </source>
</evidence>
<dbReference type="InterPro" id="IPR042449">
    <property type="entry name" value="Ub-E1_IAD_1"/>
</dbReference>
<evidence type="ECO:0000256" key="3">
    <source>
        <dbReference type="ARBA" id="ARBA00005673"/>
    </source>
</evidence>
<feature type="domain" description="THIF-type NAD/FAD binding fold" evidence="7">
    <location>
        <begin position="4"/>
        <end position="145"/>
    </location>
</feature>
<dbReference type="GO" id="GO:0005737">
    <property type="term" value="C:cytoplasm"/>
    <property type="evidence" value="ECO:0007669"/>
    <property type="project" value="TreeGrafter"/>
</dbReference>
<name>A0AAV2YEA2_9STRA</name>
<reference evidence="9" key="2">
    <citation type="journal article" date="2023" name="Microbiol Resour">
        <title>Decontamination and Annotation of the Draft Genome Sequence of the Oomycete Lagenidium giganteum ARSEF 373.</title>
        <authorList>
            <person name="Morgan W.R."/>
            <person name="Tartar A."/>
        </authorList>
    </citation>
    <scope>NUCLEOTIDE SEQUENCE</scope>
    <source>
        <strain evidence="9">ARSEF 373</strain>
    </source>
</reference>
<dbReference type="EMBL" id="DAKRPA010000339">
    <property type="protein sequence ID" value="DAZ93167.1"/>
    <property type="molecule type" value="Genomic_DNA"/>
</dbReference>
<dbReference type="GO" id="GO:0031510">
    <property type="term" value="C:SUMO activating enzyme complex"/>
    <property type="evidence" value="ECO:0007669"/>
    <property type="project" value="TreeGrafter"/>
</dbReference>
<evidence type="ECO:0000259" key="7">
    <source>
        <dbReference type="Pfam" id="PF00899"/>
    </source>
</evidence>
<keyword evidence="10" id="KW-1185">Reference proteome</keyword>
<comment type="caution">
    <text evidence="9">The sequence shown here is derived from an EMBL/GenBank/DDBJ whole genome shotgun (WGS) entry which is preliminary data.</text>
</comment>
<dbReference type="InterPro" id="IPR045886">
    <property type="entry name" value="ThiF/MoeB/HesA"/>
</dbReference>
<dbReference type="GO" id="GO:0019948">
    <property type="term" value="F:SUMO activating enzyme activity"/>
    <property type="evidence" value="ECO:0007669"/>
    <property type="project" value="TreeGrafter"/>
</dbReference>
<accession>A0AAV2YEA2</accession>
<evidence type="ECO:0000313" key="9">
    <source>
        <dbReference type="EMBL" id="DAZ93167.1"/>
    </source>
</evidence>
<dbReference type="AlphaFoldDB" id="A0AAV2YEA2"/>
<keyword evidence="5" id="KW-0539">Nucleus</keyword>
<dbReference type="Gene3D" id="3.50.50.80">
    <property type="entry name" value="Ubiquitin-activating enzyme E1, inactive adenylation domain, subdomain 1"/>
    <property type="match status" value="1"/>
</dbReference>
<dbReference type="Proteomes" id="UP001146120">
    <property type="component" value="Unassembled WGS sequence"/>
</dbReference>
<comment type="pathway">
    <text evidence="2">Protein modification; protein sumoylation.</text>
</comment>